<keyword evidence="3 4" id="KW-0456">Lyase</keyword>
<protein>
    <recommendedName>
        <fullName evidence="4">Putative pterin-4-alpha-carbinolamine dehydratase</fullName>
        <shortName evidence="4">PHS</shortName>
        <ecNumber evidence="4">4.2.1.96</ecNumber>
    </recommendedName>
    <alternativeName>
        <fullName evidence="4">4-alpha-hydroxy-tetrahydropterin dehydratase</fullName>
    </alternativeName>
    <alternativeName>
        <fullName evidence="4">Pterin carbinolamine dehydratase</fullName>
        <shortName evidence="4">PCD</shortName>
    </alternativeName>
</protein>
<dbReference type="CDD" id="cd00914">
    <property type="entry name" value="PCD_DCoH_subfamily_b"/>
    <property type="match status" value="1"/>
</dbReference>
<reference evidence="5 6" key="1">
    <citation type="submission" date="2018-09" db="EMBL/GenBank/DDBJ databases">
        <authorList>
            <person name="Zhu H."/>
        </authorList>
    </citation>
    <scope>NUCLEOTIDE SEQUENCE [LARGE SCALE GENOMIC DNA]</scope>
    <source>
        <strain evidence="5 6">K1W22B-8</strain>
    </source>
</reference>
<accession>A0A418WES8</accession>
<keyword evidence="6" id="KW-1185">Reference proteome</keyword>
<dbReference type="InterPro" id="IPR001533">
    <property type="entry name" value="Pterin_deHydtase"/>
</dbReference>
<evidence type="ECO:0000256" key="4">
    <source>
        <dbReference type="HAMAP-Rule" id="MF_00434"/>
    </source>
</evidence>
<dbReference type="PANTHER" id="PTHR12599:SF0">
    <property type="entry name" value="PTERIN-4-ALPHA-CARBINOLAMINE DEHYDRATASE"/>
    <property type="match status" value="1"/>
</dbReference>
<dbReference type="GO" id="GO:0006729">
    <property type="term" value="P:tetrahydrobiopterin biosynthetic process"/>
    <property type="evidence" value="ECO:0007669"/>
    <property type="project" value="InterPro"/>
</dbReference>
<dbReference type="NCBIfam" id="NF002017">
    <property type="entry name" value="PRK00823.1-2"/>
    <property type="match status" value="1"/>
</dbReference>
<name>A0A418WES8_9PROT</name>
<comment type="similarity">
    <text evidence="2 4">Belongs to the pterin-4-alpha-carbinolamine dehydratase family.</text>
</comment>
<evidence type="ECO:0000256" key="3">
    <source>
        <dbReference type="ARBA" id="ARBA00023239"/>
    </source>
</evidence>
<dbReference type="GO" id="GO:0008124">
    <property type="term" value="F:4-alpha-hydroxytetrahydrobiopterin dehydratase activity"/>
    <property type="evidence" value="ECO:0007669"/>
    <property type="project" value="UniProtKB-UniRule"/>
</dbReference>
<evidence type="ECO:0000313" key="5">
    <source>
        <dbReference type="EMBL" id="RJF88531.1"/>
    </source>
</evidence>
<comment type="caution">
    <text evidence="5">The sequence shown here is derived from an EMBL/GenBank/DDBJ whole genome shotgun (WGS) entry which is preliminary data.</text>
</comment>
<gene>
    <name evidence="5" type="ORF">D3874_17220</name>
</gene>
<evidence type="ECO:0000313" key="6">
    <source>
        <dbReference type="Proteomes" id="UP000284605"/>
    </source>
</evidence>
<dbReference type="PANTHER" id="PTHR12599">
    <property type="entry name" value="PTERIN-4-ALPHA-CARBINOLAMINE DEHYDRATASE"/>
    <property type="match status" value="1"/>
</dbReference>
<dbReference type="EC" id="4.2.1.96" evidence="4"/>
<evidence type="ECO:0000256" key="2">
    <source>
        <dbReference type="ARBA" id="ARBA00006472"/>
    </source>
</evidence>
<comment type="catalytic activity">
    <reaction evidence="1 4">
        <text>(4aS,6R)-4a-hydroxy-L-erythro-5,6,7,8-tetrahydrobiopterin = (6R)-L-erythro-6,7-dihydrobiopterin + H2O</text>
        <dbReference type="Rhea" id="RHEA:11920"/>
        <dbReference type="ChEBI" id="CHEBI:15377"/>
        <dbReference type="ChEBI" id="CHEBI:15642"/>
        <dbReference type="ChEBI" id="CHEBI:43120"/>
        <dbReference type="EC" id="4.2.1.96"/>
    </reaction>
</comment>
<dbReference type="AlphaFoldDB" id="A0A418WES8"/>
<dbReference type="InterPro" id="IPR036428">
    <property type="entry name" value="PCD_sf"/>
</dbReference>
<dbReference type="NCBIfam" id="NF002020">
    <property type="entry name" value="PRK00823.1-5"/>
    <property type="match status" value="1"/>
</dbReference>
<dbReference type="Gene3D" id="3.30.1360.20">
    <property type="entry name" value="Transcriptional coactivator/pterin dehydratase"/>
    <property type="match status" value="1"/>
</dbReference>
<proteinExistence type="inferred from homology"/>
<sequence length="100" mass="11453">MAQKLTPDARRAALESLPKWHDAEARDAIERRFVFKDFNQAFAFMTRVALVAEQMDHHPEWFNVYKTVDVLLSTHDADGLTERDVTLARKMDAFAAAFGI</sequence>
<dbReference type="SUPFAM" id="SSF55248">
    <property type="entry name" value="PCD-like"/>
    <property type="match status" value="1"/>
</dbReference>
<dbReference type="Pfam" id="PF01329">
    <property type="entry name" value="Pterin_4a"/>
    <property type="match status" value="1"/>
</dbReference>
<dbReference type="Proteomes" id="UP000284605">
    <property type="component" value="Unassembled WGS sequence"/>
</dbReference>
<evidence type="ECO:0000256" key="1">
    <source>
        <dbReference type="ARBA" id="ARBA00001554"/>
    </source>
</evidence>
<dbReference type="HAMAP" id="MF_00434">
    <property type="entry name" value="Pterin_4_alpha"/>
    <property type="match status" value="1"/>
</dbReference>
<dbReference type="EMBL" id="QYUK01000011">
    <property type="protein sequence ID" value="RJF88531.1"/>
    <property type="molecule type" value="Genomic_DNA"/>
</dbReference>
<dbReference type="OrthoDB" id="9794987at2"/>
<organism evidence="5 6">
    <name type="scientific">Oleomonas cavernae</name>
    <dbReference type="NCBI Taxonomy" id="2320859"/>
    <lineage>
        <taxon>Bacteria</taxon>
        <taxon>Pseudomonadati</taxon>
        <taxon>Pseudomonadota</taxon>
        <taxon>Alphaproteobacteria</taxon>
        <taxon>Acetobacterales</taxon>
        <taxon>Acetobacteraceae</taxon>
        <taxon>Oleomonas</taxon>
    </lineage>
</organism>
<dbReference type="NCBIfam" id="NF002018">
    <property type="entry name" value="PRK00823.1-3"/>
    <property type="match status" value="1"/>
</dbReference>